<feature type="transmembrane region" description="Helical" evidence="20">
    <location>
        <begin position="327"/>
        <end position="352"/>
    </location>
</feature>
<comment type="function">
    <text evidence="19">Forms serotonin (5-hydroxytryptamine/5-HT3)-activated cation-selective channel complexes, which when activated cause fast, depolarizing responses in neurons.</text>
</comment>
<evidence type="ECO:0000256" key="15">
    <source>
        <dbReference type="ARBA" id="ARBA00034104"/>
    </source>
</evidence>
<dbReference type="Pfam" id="PF02932">
    <property type="entry name" value="Neur_chan_memb"/>
    <property type="match status" value="1"/>
</dbReference>
<dbReference type="FunFam" id="2.70.170.10:FF:000017">
    <property type="entry name" value="5-hydroxytryptamine receptor 3A"/>
    <property type="match status" value="1"/>
</dbReference>
<sequence length="486" mass="56530">MMIQALFFLVVLTGGITSNPDLHDPEDNQFTSNWTSDFIPENEVEASSFECSWESILKKLDLRETNDKYTAGRPVKDHRRLTRVSIDMKIFGILDVREANQMFVSYIWVKMRWNNEHIKWDPDQFCGQKHILVPTKYLWMPDLTIEEMTERDKTAPSPNLNIRHDGWVDYRNGQVVESTCTMDIFRFPFDTQSCQISFKSITYSDRELMLVYNRNETGITRNVRKTIQTQSEWSFRSFKVHEETVDYFEFNQTVIVFTITMKRRSDRYVANFLVPIFFFLCLDFASFLVLDTGGEKIGFKITVMLSVTLMQLILIDILPPSSGSVPLLGRYCVGIFTMMMLSLIETILMIHLKNKDRISIFKKDENQKPNENPEDQQSSLQCCCTGIKKQIPYGSAKDTAKEDHFFPEEGSSGPHTEVSLVLEKVYEELGEMRKSIILLSSKKTFENPGYWTRVADKINKVFIMFYILVVLLSMSFLFSVWILGDD</sequence>
<keyword evidence="4 20" id="KW-0732">Signal</keyword>
<evidence type="ECO:0000256" key="4">
    <source>
        <dbReference type="ARBA" id="ARBA00022729"/>
    </source>
</evidence>
<evidence type="ECO:0008006" key="25">
    <source>
        <dbReference type="Google" id="ProtNLM"/>
    </source>
</evidence>
<gene>
    <name evidence="23" type="ORF">OJAV_G00192310</name>
</gene>
<reference evidence="23 24" key="2">
    <citation type="submission" date="2019-01" db="EMBL/GenBank/DDBJ databases">
        <title>A chromosome length genome reference of the Java medaka (oryzias javanicus).</title>
        <authorList>
            <person name="Herpin A."/>
            <person name="Takehana Y."/>
            <person name="Naruse K."/>
            <person name="Ansai S."/>
            <person name="Kawaguchi M."/>
        </authorList>
    </citation>
    <scope>NUCLEOTIDE SEQUENCE [LARGE SCALE GENOMIC DNA]</scope>
    <source>
        <strain evidence="23">RS831</strain>
        <tissue evidence="23">Whole body</tissue>
    </source>
</reference>
<organism evidence="23 24">
    <name type="scientific">Oryzias javanicus</name>
    <name type="common">Javanese ricefish</name>
    <name type="synonym">Aplocheilus javanicus</name>
    <dbReference type="NCBI Taxonomy" id="123683"/>
    <lineage>
        <taxon>Eukaryota</taxon>
        <taxon>Metazoa</taxon>
        <taxon>Chordata</taxon>
        <taxon>Craniata</taxon>
        <taxon>Vertebrata</taxon>
        <taxon>Euteleostomi</taxon>
        <taxon>Actinopterygii</taxon>
        <taxon>Neopterygii</taxon>
        <taxon>Teleostei</taxon>
        <taxon>Neoteleostei</taxon>
        <taxon>Acanthomorphata</taxon>
        <taxon>Ovalentaria</taxon>
        <taxon>Atherinomorphae</taxon>
        <taxon>Beloniformes</taxon>
        <taxon>Adrianichthyidae</taxon>
        <taxon>Oryziinae</taxon>
        <taxon>Oryzias</taxon>
    </lineage>
</organism>
<keyword evidence="5 20" id="KW-1133">Transmembrane helix</keyword>
<dbReference type="InterPro" id="IPR006201">
    <property type="entry name" value="Neur_channel"/>
</dbReference>
<accession>A0A3S2NYN8</accession>
<keyword evidence="6" id="KW-0770">Synapse</keyword>
<feature type="transmembrane region" description="Helical" evidence="20">
    <location>
        <begin position="268"/>
        <end position="290"/>
    </location>
</feature>
<evidence type="ECO:0000256" key="7">
    <source>
        <dbReference type="ARBA" id="ARBA00023065"/>
    </source>
</evidence>
<evidence type="ECO:0000256" key="16">
    <source>
        <dbReference type="ARBA" id="ARBA00034430"/>
    </source>
</evidence>
<dbReference type="Proteomes" id="UP000283210">
    <property type="component" value="Chromosome 19"/>
</dbReference>
<keyword evidence="11" id="KW-0325">Glycoprotein</keyword>
<keyword evidence="13" id="KW-1071">Ligand-gated ion channel</keyword>
<evidence type="ECO:0000313" key="23">
    <source>
        <dbReference type="EMBL" id="RVE59816.1"/>
    </source>
</evidence>
<dbReference type="GO" id="GO:0004888">
    <property type="term" value="F:transmembrane signaling receptor activity"/>
    <property type="evidence" value="ECO:0007669"/>
    <property type="project" value="InterPro"/>
</dbReference>
<keyword evidence="7 20" id="KW-0406">Ion transport</keyword>
<evidence type="ECO:0000256" key="6">
    <source>
        <dbReference type="ARBA" id="ARBA00023018"/>
    </source>
</evidence>
<dbReference type="EMBL" id="CM012455">
    <property type="protein sequence ID" value="RVE59816.1"/>
    <property type="molecule type" value="Genomic_DNA"/>
</dbReference>
<comment type="catalytic activity">
    <reaction evidence="18">
        <text>Ca(2+)(in) = Ca(2+)(out)</text>
        <dbReference type="Rhea" id="RHEA:29671"/>
        <dbReference type="ChEBI" id="CHEBI:29108"/>
    </reaction>
</comment>
<feature type="domain" description="Neurotransmitter-gated ion-channel transmembrane" evidence="22">
    <location>
        <begin position="279"/>
        <end position="356"/>
    </location>
</feature>
<feature type="transmembrane region" description="Helical" evidence="20">
    <location>
        <begin position="297"/>
        <end position="315"/>
    </location>
</feature>
<dbReference type="InterPro" id="IPR018000">
    <property type="entry name" value="Neurotransmitter_ion_chnl_CS"/>
</dbReference>
<dbReference type="InterPro" id="IPR038050">
    <property type="entry name" value="Neuro_actylchol_rec"/>
</dbReference>
<evidence type="ECO:0000256" key="1">
    <source>
        <dbReference type="ARBA" id="ARBA00022448"/>
    </source>
</evidence>
<keyword evidence="3 20" id="KW-0812">Transmembrane</keyword>
<dbReference type="InterPro" id="IPR036734">
    <property type="entry name" value="Neur_chan_lig-bd_sf"/>
</dbReference>
<protein>
    <recommendedName>
        <fullName evidence="25">Neurotransmitter-gated ion-channel ligand-binding domain-containing protein</fullName>
    </recommendedName>
</protein>
<evidence type="ECO:0000256" key="20">
    <source>
        <dbReference type="RuleBase" id="RU000687"/>
    </source>
</evidence>
<dbReference type="Gene3D" id="1.20.58.390">
    <property type="entry name" value="Neurotransmitter-gated ion-channel transmembrane domain"/>
    <property type="match status" value="1"/>
</dbReference>
<evidence type="ECO:0000256" key="14">
    <source>
        <dbReference type="ARBA" id="ARBA00023303"/>
    </source>
</evidence>
<keyword evidence="2" id="KW-1003">Cell membrane</keyword>
<proteinExistence type="inferred from homology"/>
<evidence type="ECO:0000256" key="9">
    <source>
        <dbReference type="ARBA" id="ARBA00023157"/>
    </source>
</evidence>
<dbReference type="Pfam" id="PF02931">
    <property type="entry name" value="Neur_chan_LBD"/>
    <property type="match status" value="1"/>
</dbReference>
<dbReference type="SUPFAM" id="SSF90112">
    <property type="entry name" value="Neurotransmitter-gated ion-channel transmembrane pore"/>
    <property type="match status" value="1"/>
</dbReference>
<dbReference type="InterPro" id="IPR006202">
    <property type="entry name" value="Neur_chan_lig-bd"/>
</dbReference>
<comment type="catalytic activity">
    <reaction evidence="16">
        <text>K(+)(in) = K(+)(out)</text>
        <dbReference type="Rhea" id="RHEA:29463"/>
        <dbReference type="ChEBI" id="CHEBI:29103"/>
    </reaction>
</comment>
<evidence type="ECO:0000256" key="3">
    <source>
        <dbReference type="ARBA" id="ARBA00022692"/>
    </source>
</evidence>
<evidence type="ECO:0000256" key="12">
    <source>
        <dbReference type="ARBA" id="ARBA00023257"/>
    </source>
</evidence>
<comment type="subcellular location">
    <subcellularLocation>
        <location evidence="15">Postsynaptic cell membrane</location>
        <topology evidence="15">Multi-pass membrane protein</topology>
    </subcellularLocation>
</comment>
<feature type="chain" id="PRO_5022257940" description="Neurotransmitter-gated ion-channel ligand-binding domain-containing protein" evidence="20">
    <location>
        <begin position="19"/>
        <end position="486"/>
    </location>
</feature>
<evidence type="ECO:0000256" key="19">
    <source>
        <dbReference type="ARBA" id="ARBA00037540"/>
    </source>
</evidence>
<evidence type="ECO:0000259" key="21">
    <source>
        <dbReference type="Pfam" id="PF02931"/>
    </source>
</evidence>
<feature type="signal peptide" evidence="20">
    <location>
        <begin position="1"/>
        <end position="18"/>
    </location>
</feature>
<evidence type="ECO:0000313" key="24">
    <source>
        <dbReference type="Proteomes" id="UP000283210"/>
    </source>
</evidence>
<name>A0A3S2NYN8_ORYJA</name>
<keyword evidence="1 20" id="KW-0813">Transport</keyword>
<dbReference type="PANTHER" id="PTHR18945">
    <property type="entry name" value="NEUROTRANSMITTER GATED ION CHANNEL"/>
    <property type="match status" value="1"/>
</dbReference>
<dbReference type="OrthoDB" id="6097796at2759"/>
<evidence type="ECO:0000256" key="2">
    <source>
        <dbReference type="ARBA" id="ARBA00022475"/>
    </source>
</evidence>
<keyword evidence="14 20" id="KW-0407">Ion channel</keyword>
<dbReference type="PROSITE" id="PS00236">
    <property type="entry name" value="NEUROTR_ION_CHANNEL"/>
    <property type="match status" value="1"/>
</dbReference>
<dbReference type="GO" id="GO:0005230">
    <property type="term" value="F:extracellular ligand-gated monoatomic ion channel activity"/>
    <property type="evidence" value="ECO:0007669"/>
    <property type="project" value="InterPro"/>
</dbReference>
<keyword evidence="24" id="KW-1185">Reference proteome</keyword>
<dbReference type="SUPFAM" id="SSF63712">
    <property type="entry name" value="Nicotinic receptor ligand binding domain-like"/>
    <property type="match status" value="1"/>
</dbReference>
<reference evidence="23 24" key="1">
    <citation type="submission" date="2018-11" db="EMBL/GenBank/DDBJ databases">
        <authorList>
            <person name="Lopez-Roques C."/>
            <person name="Donnadieu C."/>
            <person name="Bouchez O."/>
            <person name="Klopp C."/>
            <person name="Cabau C."/>
            <person name="Zahm M."/>
        </authorList>
    </citation>
    <scope>NUCLEOTIDE SEQUENCE [LARGE SCALE GENOMIC DNA]</scope>
    <source>
        <strain evidence="23">RS831</strain>
        <tissue evidence="23">Whole body</tissue>
    </source>
</reference>
<evidence type="ECO:0000256" key="11">
    <source>
        <dbReference type="ARBA" id="ARBA00023180"/>
    </source>
</evidence>
<evidence type="ECO:0000256" key="8">
    <source>
        <dbReference type="ARBA" id="ARBA00023136"/>
    </source>
</evidence>
<evidence type="ECO:0000256" key="10">
    <source>
        <dbReference type="ARBA" id="ARBA00023170"/>
    </source>
</evidence>
<keyword evidence="10" id="KW-0675">Receptor</keyword>
<evidence type="ECO:0000256" key="13">
    <source>
        <dbReference type="ARBA" id="ARBA00023286"/>
    </source>
</evidence>
<dbReference type="AlphaFoldDB" id="A0A3S2NYN8"/>
<comment type="catalytic activity">
    <reaction evidence="17">
        <text>Na(+)(in) = Na(+)(out)</text>
        <dbReference type="Rhea" id="RHEA:34963"/>
        <dbReference type="ChEBI" id="CHEBI:29101"/>
    </reaction>
</comment>
<keyword evidence="9" id="KW-1015">Disulfide bond</keyword>
<evidence type="ECO:0000259" key="22">
    <source>
        <dbReference type="Pfam" id="PF02932"/>
    </source>
</evidence>
<keyword evidence="8 20" id="KW-0472">Membrane</keyword>
<comment type="similarity">
    <text evidence="20">Belongs to the ligand-gated ion channel (TC 1.A.9) family.</text>
</comment>
<dbReference type="OMA" id="ETILMIH"/>
<dbReference type="InterPro" id="IPR036719">
    <property type="entry name" value="Neuro-gated_channel_TM_sf"/>
</dbReference>
<evidence type="ECO:0000256" key="18">
    <source>
        <dbReference type="ARBA" id="ARBA00036634"/>
    </source>
</evidence>
<evidence type="ECO:0000256" key="5">
    <source>
        <dbReference type="ARBA" id="ARBA00022989"/>
    </source>
</evidence>
<evidence type="ECO:0000256" key="17">
    <source>
        <dbReference type="ARBA" id="ARBA00036239"/>
    </source>
</evidence>
<dbReference type="InterPro" id="IPR006029">
    <property type="entry name" value="Neurotrans-gated_channel_TM"/>
</dbReference>
<feature type="domain" description="Neurotransmitter-gated ion-channel ligand-binding" evidence="21">
    <location>
        <begin position="72"/>
        <end position="264"/>
    </location>
</feature>
<dbReference type="PRINTS" id="PR00252">
    <property type="entry name" value="NRIONCHANNEL"/>
</dbReference>
<dbReference type="GO" id="GO:0045211">
    <property type="term" value="C:postsynaptic membrane"/>
    <property type="evidence" value="ECO:0007669"/>
    <property type="project" value="UniProtKB-SubCell"/>
</dbReference>
<dbReference type="Gene3D" id="2.70.170.10">
    <property type="entry name" value="Neurotransmitter-gated ion-channel ligand-binding domain"/>
    <property type="match status" value="1"/>
</dbReference>
<keyword evidence="12" id="KW-0628">Postsynaptic cell membrane</keyword>
<feature type="transmembrane region" description="Helical" evidence="20">
    <location>
        <begin position="461"/>
        <end position="483"/>
    </location>
</feature>